<dbReference type="Pfam" id="PF07714">
    <property type="entry name" value="PK_Tyr_Ser-Thr"/>
    <property type="match status" value="1"/>
</dbReference>
<dbReference type="InterPro" id="IPR001245">
    <property type="entry name" value="Ser-Thr/Tyr_kinase_cat_dom"/>
</dbReference>
<comment type="catalytic activity">
    <reaction evidence="11">
        <text>L-seryl-[protein] + ATP = O-phospho-L-seryl-[protein] + ADP + H(+)</text>
        <dbReference type="Rhea" id="RHEA:17989"/>
        <dbReference type="Rhea" id="RHEA-COMP:9863"/>
        <dbReference type="Rhea" id="RHEA-COMP:11604"/>
        <dbReference type="ChEBI" id="CHEBI:15378"/>
        <dbReference type="ChEBI" id="CHEBI:29999"/>
        <dbReference type="ChEBI" id="CHEBI:30616"/>
        <dbReference type="ChEBI" id="CHEBI:83421"/>
        <dbReference type="ChEBI" id="CHEBI:456216"/>
        <dbReference type="EC" id="2.7.11.1"/>
    </reaction>
</comment>
<evidence type="ECO:0000256" key="7">
    <source>
        <dbReference type="ARBA" id="ARBA00022840"/>
    </source>
</evidence>
<dbReference type="GO" id="GO:0005524">
    <property type="term" value="F:ATP binding"/>
    <property type="evidence" value="ECO:0007669"/>
    <property type="project" value="UniProtKB-KW"/>
</dbReference>
<dbReference type="SUPFAM" id="SSF56112">
    <property type="entry name" value="Protein kinase-like (PK-like)"/>
    <property type="match status" value="1"/>
</dbReference>
<evidence type="ECO:0000256" key="2">
    <source>
        <dbReference type="ARBA" id="ARBA00012513"/>
    </source>
</evidence>
<dbReference type="Proteomes" id="UP001454036">
    <property type="component" value="Unassembled WGS sequence"/>
</dbReference>
<keyword evidence="7" id="KW-0067">ATP-binding</keyword>
<evidence type="ECO:0000256" key="5">
    <source>
        <dbReference type="ARBA" id="ARBA00022692"/>
    </source>
</evidence>
<keyword evidence="6" id="KW-0547">Nucleotide-binding</keyword>
<proteinExistence type="predicted"/>
<comment type="caution">
    <text evidence="13">The sequence shown here is derived from an EMBL/GenBank/DDBJ whole genome shotgun (WGS) entry which is preliminary data.</text>
</comment>
<evidence type="ECO:0000256" key="4">
    <source>
        <dbReference type="ARBA" id="ARBA00022679"/>
    </source>
</evidence>
<keyword evidence="14" id="KW-1185">Reference proteome</keyword>
<keyword evidence="3" id="KW-0723">Serine/threonine-protein kinase</keyword>
<dbReference type="GO" id="GO:0005886">
    <property type="term" value="C:plasma membrane"/>
    <property type="evidence" value="ECO:0007669"/>
    <property type="project" value="UniProtKB-SubCell"/>
</dbReference>
<evidence type="ECO:0000256" key="8">
    <source>
        <dbReference type="ARBA" id="ARBA00022989"/>
    </source>
</evidence>
<dbReference type="InterPro" id="IPR011009">
    <property type="entry name" value="Kinase-like_dom_sf"/>
</dbReference>
<evidence type="ECO:0000313" key="14">
    <source>
        <dbReference type="Proteomes" id="UP001454036"/>
    </source>
</evidence>
<dbReference type="Gene3D" id="1.10.510.10">
    <property type="entry name" value="Transferase(Phosphotransferase) domain 1"/>
    <property type="match status" value="1"/>
</dbReference>
<sequence>MDPEYYMTQQLTEKSDVYSFGVVLLELVTARAPIEHGKYIVRVVQEALDDTKDEHKLSKIVDPALGPDAELGGLKKFIDMAMSCVRDSATERPSTGEVVREIENIMQLASSNDTVKMVFKSSSFEDATVESQPFSYGSKAFQYSGDFSPFHERL</sequence>
<dbReference type="PROSITE" id="PS50011">
    <property type="entry name" value="PROTEIN_KINASE_DOM"/>
    <property type="match status" value="1"/>
</dbReference>
<keyword evidence="9" id="KW-0472">Membrane</keyword>
<accession>A0AAV3QWS9</accession>
<protein>
    <recommendedName>
        <fullName evidence="2">non-specific serine/threonine protein kinase</fullName>
        <ecNumber evidence="2">2.7.11.1</ecNumber>
    </recommendedName>
</protein>
<evidence type="ECO:0000256" key="10">
    <source>
        <dbReference type="ARBA" id="ARBA00047899"/>
    </source>
</evidence>
<dbReference type="AlphaFoldDB" id="A0AAV3QWS9"/>
<dbReference type="EMBL" id="BAABME010006172">
    <property type="protein sequence ID" value="GAA0167656.1"/>
    <property type="molecule type" value="Genomic_DNA"/>
</dbReference>
<comment type="subcellular location">
    <subcellularLocation>
        <location evidence="1">Cell membrane</location>
        <topology evidence="1">Single-pass membrane protein</topology>
    </subcellularLocation>
</comment>
<evidence type="ECO:0000256" key="1">
    <source>
        <dbReference type="ARBA" id="ARBA00004162"/>
    </source>
</evidence>
<dbReference type="PANTHER" id="PTHR47982:SF70">
    <property type="entry name" value="PROTEIN KINASE SUPERFAMILY PROTEIN"/>
    <property type="match status" value="1"/>
</dbReference>
<keyword evidence="8" id="KW-1133">Transmembrane helix</keyword>
<reference evidence="13 14" key="1">
    <citation type="submission" date="2024-01" db="EMBL/GenBank/DDBJ databases">
        <title>The complete chloroplast genome sequence of Lithospermum erythrorhizon: insights into the phylogenetic relationship among Boraginaceae species and the maternal lineages of purple gromwells.</title>
        <authorList>
            <person name="Okada T."/>
            <person name="Watanabe K."/>
        </authorList>
    </citation>
    <scope>NUCLEOTIDE SEQUENCE [LARGE SCALE GENOMIC DNA]</scope>
</reference>
<keyword evidence="3" id="KW-0418">Kinase</keyword>
<evidence type="ECO:0000256" key="11">
    <source>
        <dbReference type="ARBA" id="ARBA00048679"/>
    </source>
</evidence>
<evidence type="ECO:0000256" key="9">
    <source>
        <dbReference type="ARBA" id="ARBA00023136"/>
    </source>
</evidence>
<dbReference type="PANTHER" id="PTHR47982">
    <property type="entry name" value="PROLINE-RICH RECEPTOR-LIKE PROTEIN KINASE PERK4"/>
    <property type="match status" value="1"/>
</dbReference>
<name>A0AAV3QWS9_LITER</name>
<keyword evidence="13" id="KW-0675">Receptor</keyword>
<dbReference type="EC" id="2.7.11.1" evidence="2"/>
<organism evidence="13 14">
    <name type="scientific">Lithospermum erythrorhizon</name>
    <name type="common">Purple gromwell</name>
    <name type="synonym">Lithospermum officinale var. erythrorhizon</name>
    <dbReference type="NCBI Taxonomy" id="34254"/>
    <lineage>
        <taxon>Eukaryota</taxon>
        <taxon>Viridiplantae</taxon>
        <taxon>Streptophyta</taxon>
        <taxon>Embryophyta</taxon>
        <taxon>Tracheophyta</taxon>
        <taxon>Spermatophyta</taxon>
        <taxon>Magnoliopsida</taxon>
        <taxon>eudicotyledons</taxon>
        <taxon>Gunneridae</taxon>
        <taxon>Pentapetalae</taxon>
        <taxon>asterids</taxon>
        <taxon>lamiids</taxon>
        <taxon>Boraginales</taxon>
        <taxon>Boraginaceae</taxon>
        <taxon>Boraginoideae</taxon>
        <taxon>Lithospermeae</taxon>
        <taxon>Lithospermum</taxon>
    </lineage>
</organism>
<comment type="catalytic activity">
    <reaction evidence="10">
        <text>L-threonyl-[protein] + ATP = O-phospho-L-threonyl-[protein] + ADP + H(+)</text>
        <dbReference type="Rhea" id="RHEA:46608"/>
        <dbReference type="Rhea" id="RHEA-COMP:11060"/>
        <dbReference type="Rhea" id="RHEA-COMP:11605"/>
        <dbReference type="ChEBI" id="CHEBI:15378"/>
        <dbReference type="ChEBI" id="CHEBI:30013"/>
        <dbReference type="ChEBI" id="CHEBI:30616"/>
        <dbReference type="ChEBI" id="CHEBI:61977"/>
        <dbReference type="ChEBI" id="CHEBI:456216"/>
        <dbReference type="EC" id="2.7.11.1"/>
    </reaction>
</comment>
<evidence type="ECO:0000256" key="6">
    <source>
        <dbReference type="ARBA" id="ARBA00022741"/>
    </source>
</evidence>
<dbReference type="InterPro" id="IPR047117">
    <property type="entry name" value="PERK1-13-like"/>
</dbReference>
<evidence type="ECO:0000313" key="13">
    <source>
        <dbReference type="EMBL" id="GAA0167656.1"/>
    </source>
</evidence>
<keyword evidence="4" id="KW-0808">Transferase</keyword>
<dbReference type="InterPro" id="IPR000719">
    <property type="entry name" value="Prot_kinase_dom"/>
</dbReference>
<evidence type="ECO:0000256" key="3">
    <source>
        <dbReference type="ARBA" id="ARBA00022527"/>
    </source>
</evidence>
<gene>
    <name evidence="13" type="ORF">LIER_22537</name>
</gene>
<evidence type="ECO:0000259" key="12">
    <source>
        <dbReference type="PROSITE" id="PS50011"/>
    </source>
</evidence>
<dbReference type="GO" id="GO:0004674">
    <property type="term" value="F:protein serine/threonine kinase activity"/>
    <property type="evidence" value="ECO:0007669"/>
    <property type="project" value="UniProtKB-KW"/>
</dbReference>
<feature type="domain" description="Protein kinase" evidence="12">
    <location>
        <begin position="1"/>
        <end position="106"/>
    </location>
</feature>
<keyword evidence="5 13" id="KW-0812">Transmembrane</keyword>